<dbReference type="InterPro" id="IPR014721">
    <property type="entry name" value="Ribsml_uS5_D2-typ_fold_subgr"/>
</dbReference>
<dbReference type="AlphaFoldDB" id="A0A3B0RXL4"/>
<evidence type="ECO:0000256" key="1">
    <source>
        <dbReference type="ARBA" id="ARBA00006354"/>
    </source>
</evidence>
<dbReference type="InterPro" id="IPR004482">
    <property type="entry name" value="Mg_chelat-rel"/>
</dbReference>
<dbReference type="Gene3D" id="3.40.50.300">
    <property type="entry name" value="P-loop containing nucleotide triphosphate hydrolases"/>
    <property type="match status" value="1"/>
</dbReference>
<keyword evidence="2" id="KW-0547">Nucleotide-binding</keyword>
<proteinExistence type="inferred from homology"/>
<sequence length="491" mass="51240">GLPSFSIVGLGDKAVAESRERVRAAFAGIGLALPGRRIVVNLAPADQPKEGSHYDLPIALALMMAIGVLPEDAFDRFAAIGELSLSGMIAPVTGALPAAMAANGADLGLICPQANGPEAAWAGDVEILAAPSLIALVNHVKGNEVMVPPVPGALDPGPPVPELRDVRGQEMAKRALEIAAAGGHNLLMVGPPGSGKSMLAARLAGLLPPLCSQELLEVSMIHSLAGLLEKGKLTRSRPFRSPHHSASMAALVGGGHKAKPGEASLAHRGVLFLDEFPEFTPQVLDSLRQPLETGQISVARANAHITYPARFQLIGAMNPCRCGSGGNDGYACRRGPRCAGEYQARISGPLMDRMDLQIDVPAVTAADLALPPCAEGTSHVAARVALARDLQSERMDKTGGLTNAEISTGSLDHVAAPDEAGRALLLKAAEHLSLTARGYHRVLRTARTIADLEGAIAVKRLHIAESLGLRRRASMASDNTHQLKSQRVTVS</sequence>
<evidence type="ECO:0000256" key="3">
    <source>
        <dbReference type="ARBA" id="ARBA00022840"/>
    </source>
</evidence>
<dbReference type="CDD" id="cd00009">
    <property type="entry name" value="AAA"/>
    <property type="match status" value="1"/>
</dbReference>
<dbReference type="PANTHER" id="PTHR32039:SF7">
    <property type="entry name" value="COMPETENCE PROTEIN COMM"/>
    <property type="match status" value="1"/>
</dbReference>
<dbReference type="InterPro" id="IPR025158">
    <property type="entry name" value="Mg_chelat-rel_C"/>
</dbReference>
<feature type="non-terminal residue" evidence="5">
    <location>
        <position position="1"/>
    </location>
</feature>
<comment type="similarity">
    <text evidence="1">Belongs to the Mg-chelatase subunits D/I family. ComM subfamily.</text>
</comment>
<dbReference type="Pfam" id="PF13541">
    <property type="entry name" value="ChlI"/>
    <property type="match status" value="1"/>
</dbReference>
<dbReference type="InterPro" id="IPR001208">
    <property type="entry name" value="MCM_dom"/>
</dbReference>
<dbReference type="GO" id="GO:0003677">
    <property type="term" value="F:DNA binding"/>
    <property type="evidence" value="ECO:0007669"/>
    <property type="project" value="InterPro"/>
</dbReference>
<protein>
    <submittedName>
        <fullName evidence="5">MG(2+) CHELATASE FAMILY PROTEIN / ComM-related protein</fullName>
    </submittedName>
</protein>
<dbReference type="PRINTS" id="PR01657">
    <property type="entry name" value="MCMFAMILY"/>
</dbReference>
<dbReference type="InterPro" id="IPR000523">
    <property type="entry name" value="Mg_chelatse_chII-like_cat_dom"/>
</dbReference>
<keyword evidence="3" id="KW-0067">ATP-binding</keyword>
<dbReference type="GO" id="GO:0005524">
    <property type="term" value="F:ATP binding"/>
    <property type="evidence" value="ECO:0007669"/>
    <property type="project" value="UniProtKB-KW"/>
</dbReference>
<organism evidence="5">
    <name type="scientific">hydrothermal vent metagenome</name>
    <dbReference type="NCBI Taxonomy" id="652676"/>
    <lineage>
        <taxon>unclassified sequences</taxon>
        <taxon>metagenomes</taxon>
        <taxon>ecological metagenomes</taxon>
    </lineage>
</organism>
<dbReference type="InterPro" id="IPR027417">
    <property type="entry name" value="P-loop_NTPase"/>
</dbReference>
<evidence type="ECO:0000256" key="2">
    <source>
        <dbReference type="ARBA" id="ARBA00022741"/>
    </source>
</evidence>
<dbReference type="PANTHER" id="PTHR32039">
    <property type="entry name" value="MAGNESIUM-CHELATASE SUBUNIT CHLI"/>
    <property type="match status" value="1"/>
</dbReference>
<dbReference type="SUPFAM" id="SSF52540">
    <property type="entry name" value="P-loop containing nucleoside triphosphate hydrolases"/>
    <property type="match status" value="1"/>
</dbReference>
<name>A0A3B0RXL4_9ZZZZ</name>
<evidence type="ECO:0000313" key="5">
    <source>
        <dbReference type="EMBL" id="VAV93286.1"/>
    </source>
</evidence>
<reference evidence="5" key="1">
    <citation type="submission" date="2018-06" db="EMBL/GenBank/DDBJ databases">
        <authorList>
            <person name="Zhirakovskaya E."/>
        </authorList>
    </citation>
    <scope>NUCLEOTIDE SEQUENCE</scope>
</reference>
<dbReference type="Pfam" id="PF13335">
    <property type="entry name" value="Mg_chelatase_C"/>
    <property type="match status" value="1"/>
</dbReference>
<accession>A0A3B0RXL4</accession>
<dbReference type="InterPro" id="IPR020568">
    <property type="entry name" value="Ribosomal_Su5_D2-typ_SF"/>
</dbReference>
<dbReference type="InterPro" id="IPR045006">
    <property type="entry name" value="CHLI-like"/>
</dbReference>
<dbReference type="SMART" id="SM00382">
    <property type="entry name" value="AAA"/>
    <property type="match status" value="1"/>
</dbReference>
<dbReference type="NCBIfam" id="TIGR00368">
    <property type="entry name" value="YifB family Mg chelatase-like AAA ATPase"/>
    <property type="match status" value="1"/>
</dbReference>
<dbReference type="Pfam" id="PF01078">
    <property type="entry name" value="Mg_chelatase"/>
    <property type="match status" value="1"/>
</dbReference>
<dbReference type="SUPFAM" id="SSF54211">
    <property type="entry name" value="Ribosomal protein S5 domain 2-like"/>
    <property type="match status" value="1"/>
</dbReference>
<evidence type="ECO:0000259" key="4">
    <source>
        <dbReference type="SMART" id="SM00382"/>
    </source>
</evidence>
<dbReference type="InterPro" id="IPR003593">
    <property type="entry name" value="AAA+_ATPase"/>
</dbReference>
<feature type="domain" description="AAA+ ATPase" evidence="4">
    <location>
        <begin position="182"/>
        <end position="364"/>
    </location>
</feature>
<gene>
    <name evidence="5" type="ORF">MNBD_ALPHA06-76</name>
</gene>
<dbReference type="EMBL" id="UOEE01000161">
    <property type="protein sequence ID" value="VAV93286.1"/>
    <property type="molecule type" value="Genomic_DNA"/>
</dbReference>
<dbReference type="Gene3D" id="3.30.230.10">
    <property type="match status" value="1"/>
</dbReference>